<feature type="domain" description="Carboxymuconolactone decarboxylase-like" evidence="1">
    <location>
        <begin position="17"/>
        <end position="103"/>
    </location>
</feature>
<proteinExistence type="predicted"/>
<evidence type="ECO:0000313" key="3">
    <source>
        <dbReference type="Proteomes" id="UP000320011"/>
    </source>
</evidence>
<evidence type="ECO:0000259" key="1">
    <source>
        <dbReference type="Pfam" id="PF02627"/>
    </source>
</evidence>
<evidence type="ECO:0000313" key="2">
    <source>
        <dbReference type="EMBL" id="TVT27572.1"/>
    </source>
</evidence>
<keyword evidence="3" id="KW-1185">Reference proteome</keyword>
<dbReference type="InterPro" id="IPR003779">
    <property type="entry name" value="CMD-like"/>
</dbReference>
<dbReference type="PANTHER" id="PTHR35446:SF2">
    <property type="entry name" value="CARBOXYMUCONOLACTONE DECARBOXYLASE-LIKE DOMAIN-CONTAINING PROTEIN"/>
    <property type="match status" value="1"/>
</dbReference>
<dbReference type="EMBL" id="VJWX01000466">
    <property type="protein sequence ID" value="TVT27572.1"/>
    <property type="molecule type" value="Genomic_DNA"/>
</dbReference>
<dbReference type="Proteomes" id="UP000320011">
    <property type="component" value="Unassembled WGS sequence"/>
</dbReference>
<dbReference type="RefSeq" id="WP_144592351.1">
    <property type="nucleotide sequence ID" value="NZ_VJWX01000466.1"/>
</dbReference>
<gene>
    <name evidence="2" type="ORF">FNH05_30725</name>
</gene>
<accession>A0A558ATH7</accession>
<protein>
    <submittedName>
        <fullName evidence="2">Carboxymuconolactone decarboxylase family protein</fullName>
    </submittedName>
</protein>
<dbReference type="NCBIfam" id="TIGR00778">
    <property type="entry name" value="ahpD_dom"/>
    <property type="match status" value="1"/>
</dbReference>
<name>A0A558ATH7_9PSEU</name>
<dbReference type="InterPro" id="IPR004675">
    <property type="entry name" value="AhpD_core"/>
</dbReference>
<dbReference type="GO" id="GO:0051920">
    <property type="term" value="F:peroxiredoxin activity"/>
    <property type="evidence" value="ECO:0007669"/>
    <property type="project" value="InterPro"/>
</dbReference>
<dbReference type="Pfam" id="PF02627">
    <property type="entry name" value="CMD"/>
    <property type="match status" value="1"/>
</dbReference>
<dbReference type="InterPro" id="IPR029032">
    <property type="entry name" value="AhpD-like"/>
</dbReference>
<dbReference type="Gene3D" id="1.20.1290.10">
    <property type="entry name" value="AhpD-like"/>
    <property type="match status" value="1"/>
</dbReference>
<sequence length="156" mass="17229">MDTQARREHVFLDKQNPEAYEALLQVAKTVRATAQEAGLDRRLIELINLRVSQINACAYCLDLHTRAALKAGETAQRLSVLPAWREAGLFSPREQAALAVAEAVAGLPAPHLREQELARAREHLTDDEFGAVSWVALTIGTFNRLSIVSGHRPRPS</sequence>
<reference evidence="2 3" key="2">
    <citation type="submission" date="2019-08" db="EMBL/GenBank/DDBJ databases">
        <title>Amycolatopsis acidicola sp. nov., isolated from peat swamp forest soil.</title>
        <authorList>
            <person name="Srisuk N."/>
        </authorList>
    </citation>
    <scope>NUCLEOTIDE SEQUENCE [LARGE SCALE GENOMIC DNA]</scope>
    <source>
        <strain evidence="2 3">TBRC 6029</strain>
    </source>
</reference>
<comment type="caution">
    <text evidence="2">The sequence shown here is derived from an EMBL/GenBank/DDBJ whole genome shotgun (WGS) entry which is preliminary data.</text>
</comment>
<dbReference type="SUPFAM" id="SSF69118">
    <property type="entry name" value="AhpD-like"/>
    <property type="match status" value="1"/>
</dbReference>
<organism evidence="2 3">
    <name type="scientific">Amycolatopsis rhizosphaerae</name>
    <dbReference type="NCBI Taxonomy" id="2053003"/>
    <lineage>
        <taxon>Bacteria</taxon>
        <taxon>Bacillati</taxon>
        <taxon>Actinomycetota</taxon>
        <taxon>Actinomycetes</taxon>
        <taxon>Pseudonocardiales</taxon>
        <taxon>Pseudonocardiaceae</taxon>
        <taxon>Amycolatopsis</taxon>
    </lineage>
</organism>
<reference evidence="2 3" key="1">
    <citation type="submission" date="2019-07" db="EMBL/GenBank/DDBJ databases">
        <authorList>
            <person name="Duangmal K."/>
            <person name="Teo W.F.A."/>
        </authorList>
    </citation>
    <scope>NUCLEOTIDE SEQUENCE [LARGE SCALE GENOMIC DNA]</scope>
    <source>
        <strain evidence="2 3">TBRC 6029</strain>
    </source>
</reference>
<dbReference type="PANTHER" id="PTHR35446">
    <property type="entry name" value="SI:CH211-175M2.5"/>
    <property type="match status" value="1"/>
</dbReference>
<dbReference type="AlphaFoldDB" id="A0A558ATH7"/>
<dbReference type="OrthoDB" id="5185109at2"/>